<dbReference type="STRING" id="381306.AN478_12970"/>
<sequence>MTDITIYHNSRCTKSRQTLELLGEEGVEPVVVDYQKTPPPAEELDRICAMLGKEPLEITRTQEKLFKELGLSKQDDRSREEWLRILTENPKLIERPIVVHGERAAIGRPPESVRSIL</sequence>
<dbReference type="EMBL" id="FMUN01000001">
    <property type="protein sequence ID" value="SCX75667.1"/>
    <property type="molecule type" value="Genomic_DNA"/>
</dbReference>
<keyword evidence="2 4" id="KW-0560">Oxidoreductase</keyword>
<name>A0A0P9E9Z1_9GAMM</name>
<evidence type="ECO:0000256" key="4">
    <source>
        <dbReference type="RuleBase" id="RU362029"/>
    </source>
</evidence>
<accession>A0A0P9E9Z1</accession>
<dbReference type="InterPro" id="IPR036249">
    <property type="entry name" value="Thioredoxin-like_sf"/>
</dbReference>
<evidence type="ECO:0000313" key="5">
    <source>
        <dbReference type="EMBL" id="SCX75667.1"/>
    </source>
</evidence>
<dbReference type="RefSeq" id="WP_054967023.1">
    <property type="nucleotide sequence ID" value="NZ_FMUN01000001.1"/>
</dbReference>
<dbReference type="Pfam" id="PF03960">
    <property type="entry name" value="ArsC"/>
    <property type="match status" value="1"/>
</dbReference>
<reference evidence="6" key="1">
    <citation type="submission" date="2016-10" db="EMBL/GenBank/DDBJ databases">
        <authorList>
            <person name="Varghese N."/>
        </authorList>
    </citation>
    <scope>NUCLEOTIDE SEQUENCE [LARGE SCALE GENOMIC DNA]</scope>
    <source>
        <strain evidence="6">HL 19</strain>
    </source>
</reference>
<dbReference type="PANTHER" id="PTHR30041">
    <property type="entry name" value="ARSENATE REDUCTASE"/>
    <property type="match status" value="1"/>
</dbReference>
<dbReference type="PANTHER" id="PTHR30041:SF4">
    <property type="entry name" value="ARSENATE REDUCTASE"/>
    <property type="match status" value="1"/>
</dbReference>
<dbReference type="OrthoDB" id="9790554at2"/>
<comment type="catalytic activity">
    <reaction evidence="4">
        <text>[glutaredoxin]-dithiol + arsenate + glutathione + H(+) = glutathionyl-S-S-[glutaredoxin] + arsenite + H2O</text>
        <dbReference type="Rhea" id="RHEA:22016"/>
        <dbReference type="Rhea" id="RHEA-COMP:10729"/>
        <dbReference type="Rhea" id="RHEA-COMP:17668"/>
        <dbReference type="ChEBI" id="CHEBI:15377"/>
        <dbReference type="ChEBI" id="CHEBI:15378"/>
        <dbReference type="ChEBI" id="CHEBI:29242"/>
        <dbReference type="ChEBI" id="CHEBI:29950"/>
        <dbReference type="ChEBI" id="CHEBI:48597"/>
        <dbReference type="ChEBI" id="CHEBI:57925"/>
        <dbReference type="ChEBI" id="CHEBI:146199"/>
        <dbReference type="EC" id="1.20.4.1"/>
    </reaction>
</comment>
<dbReference type="EC" id="1.20.4.1" evidence="4"/>
<gene>
    <name evidence="5" type="ORF">SAMN05661077_0258</name>
</gene>
<evidence type="ECO:0000256" key="3">
    <source>
        <dbReference type="PROSITE-ProRule" id="PRU01282"/>
    </source>
</evidence>
<evidence type="ECO:0000313" key="6">
    <source>
        <dbReference type="Proteomes" id="UP000183104"/>
    </source>
</evidence>
<organism evidence="5 6">
    <name type="scientific">Thiohalorhabdus denitrificans</name>
    <dbReference type="NCBI Taxonomy" id="381306"/>
    <lineage>
        <taxon>Bacteria</taxon>
        <taxon>Pseudomonadati</taxon>
        <taxon>Pseudomonadota</taxon>
        <taxon>Gammaproteobacteria</taxon>
        <taxon>Thiohalorhabdales</taxon>
        <taxon>Thiohalorhabdaceae</taxon>
        <taxon>Thiohalorhabdus</taxon>
    </lineage>
</organism>
<dbReference type="NCBIfam" id="TIGR00014">
    <property type="entry name" value="arsC"/>
    <property type="match status" value="1"/>
</dbReference>
<proteinExistence type="inferred from homology"/>
<dbReference type="InterPro" id="IPR006659">
    <property type="entry name" value="Arsenate_reductase"/>
</dbReference>
<dbReference type="GO" id="GO:0008794">
    <property type="term" value="F:arsenate reductase (glutaredoxin) activity"/>
    <property type="evidence" value="ECO:0007669"/>
    <property type="project" value="UniProtKB-UniRule"/>
</dbReference>
<protein>
    <recommendedName>
        <fullName evidence="4">Arsenate reductase</fullName>
        <ecNumber evidence="4">1.20.4.1</ecNumber>
    </recommendedName>
</protein>
<evidence type="ECO:0000256" key="2">
    <source>
        <dbReference type="ARBA" id="ARBA00023002"/>
    </source>
</evidence>
<dbReference type="Proteomes" id="UP000183104">
    <property type="component" value="Unassembled WGS sequence"/>
</dbReference>
<evidence type="ECO:0000256" key="1">
    <source>
        <dbReference type="ARBA" id="ARBA00007198"/>
    </source>
</evidence>
<dbReference type="CDD" id="cd03034">
    <property type="entry name" value="ArsC_ArsC"/>
    <property type="match status" value="1"/>
</dbReference>
<dbReference type="InterPro" id="IPR006660">
    <property type="entry name" value="Arsenate_reductase-like"/>
</dbReference>
<dbReference type="PROSITE" id="PS51353">
    <property type="entry name" value="ARSC"/>
    <property type="match status" value="1"/>
</dbReference>
<dbReference type="Gene3D" id="3.40.30.10">
    <property type="entry name" value="Glutaredoxin"/>
    <property type="match status" value="1"/>
</dbReference>
<dbReference type="AlphaFoldDB" id="A0A0P9E9Z1"/>
<keyword evidence="6" id="KW-1185">Reference proteome</keyword>
<comment type="similarity">
    <text evidence="1 3 4">Belongs to the ArsC family.</text>
</comment>
<dbReference type="SUPFAM" id="SSF52833">
    <property type="entry name" value="Thioredoxin-like"/>
    <property type="match status" value="1"/>
</dbReference>